<keyword evidence="4" id="KW-0808">Transferase</keyword>
<comment type="subcellular location">
    <subcellularLocation>
        <location evidence="1 10">Golgi apparatus membrane</location>
        <topology evidence="1 10">Single-pass type II membrane protein</topology>
    </subcellularLocation>
</comment>
<accession>A0A183FD86</accession>
<reference evidence="13" key="2">
    <citation type="submission" date="2019-09" db="UniProtKB">
        <authorList>
            <consortium name="WormBaseParasite"/>
        </authorList>
    </citation>
    <scope>IDENTIFICATION</scope>
</reference>
<evidence type="ECO:0000256" key="8">
    <source>
        <dbReference type="ARBA" id="ARBA00023034"/>
    </source>
</evidence>
<evidence type="ECO:0000256" key="3">
    <source>
        <dbReference type="ARBA" id="ARBA00022676"/>
    </source>
</evidence>
<keyword evidence="12" id="KW-1185">Reference proteome</keyword>
<keyword evidence="5" id="KW-0812">Transmembrane</keyword>
<dbReference type="PANTHER" id="PTHR11214">
    <property type="entry name" value="BETA-1,3-N-ACETYLGLUCOSAMINYLTRANSFERASE"/>
    <property type="match status" value="1"/>
</dbReference>
<dbReference type="GO" id="GO:0006493">
    <property type="term" value="P:protein O-linked glycosylation"/>
    <property type="evidence" value="ECO:0007669"/>
    <property type="project" value="TreeGrafter"/>
</dbReference>
<dbReference type="InterPro" id="IPR002659">
    <property type="entry name" value="Glyco_trans_31"/>
</dbReference>
<keyword evidence="3 10" id="KW-0328">Glycosyltransferase</keyword>
<evidence type="ECO:0000256" key="1">
    <source>
        <dbReference type="ARBA" id="ARBA00004323"/>
    </source>
</evidence>
<evidence type="ECO:0000256" key="5">
    <source>
        <dbReference type="ARBA" id="ARBA00022692"/>
    </source>
</evidence>
<dbReference type="WBParaSite" id="HPBE_0000417201-mRNA-1">
    <property type="protein sequence ID" value="HPBE_0000417201-mRNA-1"/>
    <property type="gene ID" value="HPBE_0000417201"/>
</dbReference>
<dbReference type="EMBL" id="UZAH01025279">
    <property type="protein sequence ID" value="VDO60284.1"/>
    <property type="molecule type" value="Genomic_DNA"/>
</dbReference>
<proteinExistence type="inferred from homology"/>
<dbReference type="Proteomes" id="UP000050761">
    <property type="component" value="Unassembled WGS sequence"/>
</dbReference>
<evidence type="ECO:0000256" key="4">
    <source>
        <dbReference type="ARBA" id="ARBA00022679"/>
    </source>
</evidence>
<evidence type="ECO:0000256" key="7">
    <source>
        <dbReference type="ARBA" id="ARBA00022989"/>
    </source>
</evidence>
<evidence type="ECO:0000256" key="9">
    <source>
        <dbReference type="ARBA" id="ARBA00023136"/>
    </source>
</evidence>
<reference evidence="11 12" key="1">
    <citation type="submission" date="2018-11" db="EMBL/GenBank/DDBJ databases">
        <authorList>
            <consortium name="Pathogen Informatics"/>
        </authorList>
    </citation>
    <scope>NUCLEOTIDE SEQUENCE [LARGE SCALE GENOMIC DNA]</scope>
</reference>
<keyword evidence="6" id="KW-0735">Signal-anchor</keyword>
<accession>A0A3P7XP32</accession>
<evidence type="ECO:0000256" key="6">
    <source>
        <dbReference type="ARBA" id="ARBA00022968"/>
    </source>
</evidence>
<evidence type="ECO:0000313" key="12">
    <source>
        <dbReference type="Proteomes" id="UP000050761"/>
    </source>
</evidence>
<evidence type="ECO:0000313" key="11">
    <source>
        <dbReference type="EMBL" id="VDO60284.1"/>
    </source>
</evidence>
<evidence type="ECO:0000256" key="10">
    <source>
        <dbReference type="RuleBase" id="RU363063"/>
    </source>
</evidence>
<sequence>MSVRIVLKIDDDVAWNVDSMIKYLSEIDDGDRAVLHCPSSWNPIVPRHVLYPWYIHPEEYPGKHFPSYCLSGASATTPQTIAKLAEATSTVPFVWLDDVFSNGMVPQKIGATFIHMPFGPDKFPFDSLLNGSHNFTTVFPLGLSDSENVNNDVKKEHKKYGDILQSDFLDTYGNLTLKTYSYSNYVRQRCMAVRAVLKVDDDLAWNVDRMFVYLSEIADDDKVVLHCRSVKNPLVSRDVNARWYVTPEEYPYKYFPEYCLSPVYAATPKTIAALANATARIPHLWLDDVWSLGIVAWEAGATFQPLSFNVEREIFEPFLNGSVITQYFLRKLDGLYLFDTVNAKLMS</sequence>
<keyword evidence="8 10" id="KW-0333">Golgi apparatus</keyword>
<dbReference type="OrthoDB" id="6355886at2759"/>
<evidence type="ECO:0000256" key="2">
    <source>
        <dbReference type="ARBA" id="ARBA00008661"/>
    </source>
</evidence>
<comment type="similarity">
    <text evidence="2 10">Belongs to the glycosyltransferase 31 family.</text>
</comment>
<protein>
    <recommendedName>
        <fullName evidence="10">Hexosyltransferase</fullName>
        <ecNumber evidence="10">2.4.1.-</ecNumber>
    </recommendedName>
</protein>
<name>A0A183FD86_HELPZ</name>
<keyword evidence="7" id="KW-1133">Transmembrane helix</keyword>
<evidence type="ECO:0000313" key="13">
    <source>
        <dbReference type="WBParaSite" id="HPBE_0000417201-mRNA-1"/>
    </source>
</evidence>
<organism evidence="12 13">
    <name type="scientific">Heligmosomoides polygyrus</name>
    <name type="common">Parasitic roundworm</name>
    <dbReference type="NCBI Taxonomy" id="6339"/>
    <lineage>
        <taxon>Eukaryota</taxon>
        <taxon>Metazoa</taxon>
        <taxon>Ecdysozoa</taxon>
        <taxon>Nematoda</taxon>
        <taxon>Chromadorea</taxon>
        <taxon>Rhabditida</taxon>
        <taxon>Rhabditina</taxon>
        <taxon>Rhabditomorpha</taxon>
        <taxon>Strongyloidea</taxon>
        <taxon>Heligmosomidae</taxon>
        <taxon>Heligmosomoides</taxon>
    </lineage>
</organism>
<dbReference type="GO" id="GO:0016758">
    <property type="term" value="F:hexosyltransferase activity"/>
    <property type="evidence" value="ECO:0007669"/>
    <property type="project" value="InterPro"/>
</dbReference>
<keyword evidence="9" id="KW-0472">Membrane</keyword>
<gene>
    <name evidence="11" type="ORF">HPBE_LOCUS4173</name>
</gene>
<dbReference type="EC" id="2.4.1.-" evidence="10"/>
<dbReference type="Pfam" id="PF01762">
    <property type="entry name" value="Galactosyl_T"/>
    <property type="match status" value="2"/>
</dbReference>
<dbReference type="PANTHER" id="PTHR11214:SF3">
    <property type="entry name" value="BETA-1,3-GALACTOSYLTRANSFERASE 6"/>
    <property type="match status" value="1"/>
</dbReference>
<dbReference type="GO" id="GO:0000139">
    <property type="term" value="C:Golgi membrane"/>
    <property type="evidence" value="ECO:0007669"/>
    <property type="project" value="UniProtKB-SubCell"/>
</dbReference>
<dbReference type="AlphaFoldDB" id="A0A183FD86"/>